<sequence length="55" mass="6597">MLPQNKRGKTEFGYKNSKIVRIGNIFYRLLATFARKYLLIVRRCKLTVEYITNAW</sequence>
<comment type="caution">
    <text evidence="1">The sequence shown here is derived from an EMBL/GenBank/DDBJ whole genome shotgun (WGS) entry which is preliminary data.</text>
</comment>
<dbReference type="AlphaFoldDB" id="L1N5E0"/>
<gene>
    <name evidence="1" type="ORF">HMPREF9151_01932</name>
</gene>
<dbReference type="HOGENOM" id="CLU_3028582_0_0_10"/>
<protein>
    <submittedName>
        <fullName evidence="1">Uncharacterized protein</fullName>
    </submittedName>
</protein>
<evidence type="ECO:0000313" key="2">
    <source>
        <dbReference type="Proteomes" id="UP000010433"/>
    </source>
</evidence>
<accession>L1N5E0</accession>
<dbReference type="EMBL" id="AMEP01000109">
    <property type="protein sequence ID" value="EKX98590.1"/>
    <property type="molecule type" value="Genomic_DNA"/>
</dbReference>
<organism evidence="1 2">
    <name type="scientific">Hoylesella saccharolytica F0055</name>
    <dbReference type="NCBI Taxonomy" id="1127699"/>
    <lineage>
        <taxon>Bacteria</taxon>
        <taxon>Pseudomonadati</taxon>
        <taxon>Bacteroidota</taxon>
        <taxon>Bacteroidia</taxon>
        <taxon>Bacteroidales</taxon>
        <taxon>Prevotellaceae</taxon>
        <taxon>Hoylesella</taxon>
    </lineage>
</organism>
<name>L1N5E0_9BACT</name>
<reference evidence="1 2" key="1">
    <citation type="submission" date="2012-05" db="EMBL/GenBank/DDBJ databases">
        <authorList>
            <person name="Weinstock G."/>
            <person name="Sodergren E."/>
            <person name="Lobos E.A."/>
            <person name="Fulton L."/>
            <person name="Fulton R."/>
            <person name="Courtney L."/>
            <person name="Fronick C."/>
            <person name="O'Laughlin M."/>
            <person name="Godfrey J."/>
            <person name="Wilson R.M."/>
            <person name="Miner T."/>
            <person name="Farmer C."/>
            <person name="Delehaunty K."/>
            <person name="Cordes M."/>
            <person name="Minx P."/>
            <person name="Tomlinson C."/>
            <person name="Chen J."/>
            <person name="Wollam A."/>
            <person name="Pepin K.H."/>
            <person name="Bhonagiri V."/>
            <person name="Zhang X."/>
            <person name="Suruliraj S."/>
            <person name="Warren W."/>
            <person name="Mitreva M."/>
            <person name="Mardis E.R."/>
            <person name="Wilson R.K."/>
        </authorList>
    </citation>
    <scope>NUCLEOTIDE SEQUENCE [LARGE SCALE GENOMIC DNA]</scope>
    <source>
        <strain evidence="1 2">F0055</strain>
    </source>
</reference>
<evidence type="ECO:0000313" key="1">
    <source>
        <dbReference type="EMBL" id="EKX98590.1"/>
    </source>
</evidence>
<dbReference type="Proteomes" id="UP000010433">
    <property type="component" value="Unassembled WGS sequence"/>
</dbReference>
<proteinExistence type="predicted"/>
<keyword evidence="2" id="KW-1185">Reference proteome</keyword>
<dbReference type="STRING" id="1127699.HMPREF9151_01932"/>